<dbReference type="AlphaFoldDB" id="A0A1K1KPJ8"/>
<gene>
    <name evidence="2" type="ORF">LAC1533_1359</name>
</gene>
<protein>
    <submittedName>
        <fullName evidence="2">Uncharacterized protein</fullName>
    </submittedName>
</protein>
<dbReference type="Proteomes" id="UP000190935">
    <property type="component" value="Chromosome I"/>
</dbReference>
<reference evidence="3" key="1">
    <citation type="submission" date="2016-11" db="EMBL/GenBank/DDBJ databases">
        <authorList>
            <person name="Papadimitriou K."/>
        </authorList>
    </citation>
    <scope>NUCLEOTIDE SEQUENCE [LARGE SCALE GENOMIC DNA]</scope>
    <source>
        <strain evidence="3">ACA-DC 1533</strain>
    </source>
</reference>
<dbReference type="GeneID" id="95349454"/>
<dbReference type="RefSeq" id="WP_010494630.1">
    <property type="nucleotide sequence ID" value="NZ_JQBK01000233.1"/>
</dbReference>
<keyword evidence="1" id="KW-0812">Transmembrane</keyword>
<keyword evidence="1" id="KW-0472">Membrane</keyword>
<dbReference type="KEGG" id="laca:LAC1533_1359"/>
<proteinExistence type="predicted"/>
<dbReference type="EMBL" id="LT630287">
    <property type="protein sequence ID" value="SFV40779.1"/>
    <property type="molecule type" value="Genomic_DNA"/>
</dbReference>
<feature type="transmembrane region" description="Helical" evidence="1">
    <location>
        <begin position="6"/>
        <end position="24"/>
    </location>
</feature>
<dbReference type="OrthoDB" id="2146119at2"/>
<name>A0A1K1KPJ8_9LACO</name>
<evidence type="ECO:0000256" key="1">
    <source>
        <dbReference type="SAM" id="Phobius"/>
    </source>
</evidence>
<keyword evidence="1" id="KW-1133">Transmembrane helix</keyword>
<accession>A0A1K1KPJ8</accession>
<organism evidence="2 3">
    <name type="scientific">Ligilactobacillus acidipiscis</name>
    <dbReference type="NCBI Taxonomy" id="89059"/>
    <lineage>
        <taxon>Bacteria</taxon>
        <taxon>Bacillati</taxon>
        <taxon>Bacillota</taxon>
        <taxon>Bacilli</taxon>
        <taxon>Lactobacillales</taxon>
        <taxon>Lactobacillaceae</taxon>
        <taxon>Ligilactobacillus</taxon>
    </lineage>
</organism>
<evidence type="ECO:0000313" key="3">
    <source>
        <dbReference type="Proteomes" id="UP000190935"/>
    </source>
</evidence>
<evidence type="ECO:0000313" key="2">
    <source>
        <dbReference type="EMBL" id="SFV40779.1"/>
    </source>
</evidence>
<sequence length="161" mass="18313">MKTFLGIIALLLTIALIIWVIKKIRNRSLKAKQKTYETLVTDAVKTALKGVKLSGFDGTNDSFGPLKIVPVSRVWGLNVVVFGFSFYFIELDKKQVRQVKKEISYQLSLYAKQKGLVTVNDKSPLVISDIWFREGKLNIEIAYLVNQQTIGYVNDIEKLEK</sequence>